<dbReference type="RefSeq" id="WP_092125624.1">
    <property type="nucleotide sequence ID" value="NZ_FNTH01000001.1"/>
</dbReference>
<protein>
    <submittedName>
        <fullName evidence="1">Uncharacterized protein</fullName>
    </submittedName>
</protein>
<accession>A0A1H4P1T2</accession>
<reference evidence="1 2" key="1">
    <citation type="submission" date="2016-10" db="EMBL/GenBank/DDBJ databases">
        <authorList>
            <person name="de Groot N.N."/>
        </authorList>
    </citation>
    <scope>NUCLEOTIDE SEQUENCE [LARGE SCALE GENOMIC DNA]</scope>
    <source>
        <strain evidence="1 2">MT12</strain>
    </source>
</reference>
<organism evidence="1 2">
    <name type="scientific">Bradyrhizobium erythrophlei</name>
    <dbReference type="NCBI Taxonomy" id="1437360"/>
    <lineage>
        <taxon>Bacteria</taxon>
        <taxon>Pseudomonadati</taxon>
        <taxon>Pseudomonadota</taxon>
        <taxon>Alphaproteobacteria</taxon>
        <taxon>Hyphomicrobiales</taxon>
        <taxon>Nitrobacteraceae</taxon>
        <taxon>Bradyrhizobium</taxon>
    </lineage>
</organism>
<evidence type="ECO:0000313" key="1">
    <source>
        <dbReference type="EMBL" id="SEC01118.1"/>
    </source>
</evidence>
<dbReference type="Proteomes" id="UP000198992">
    <property type="component" value="Unassembled WGS sequence"/>
</dbReference>
<dbReference type="AlphaFoldDB" id="A0A1H4P1T2"/>
<sequence length="341" mass="37670">MPLRFEADFGAAGIDFNPYIDEVFAELTSTFLTMPRGEGFLDYPTFESGYEALKKATGGFTTITADLLIKTVYATPVTFVVIRTILGFTPPEWAYVTTERGGIEVAQGAARTLDRKMRLAGLTPHIDKGSVTDVRIKAMVAVAVSLLEEGAGEIDNTVIVHRLDKVDTAKGIRSLRPVADLGVPYPVLLYERFLGRPFATHRDAVSELVGDVVESAVESVLAKGGVSNRKTKRAERINGFDQAPDFIVPSEFNPAVIIEAKLTEDDGTARDKVARVQNLRAIRDREGKNYEIVACIAGRGFKVRREDIRRLLEATDGKVFTLETVDRLLECTRIRDFVTRI</sequence>
<gene>
    <name evidence="1" type="ORF">SAMN05444164_0791</name>
</gene>
<proteinExistence type="predicted"/>
<dbReference type="EMBL" id="FNTH01000001">
    <property type="protein sequence ID" value="SEC01118.1"/>
    <property type="molecule type" value="Genomic_DNA"/>
</dbReference>
<name>A0A1H4P1T2_9BRAD</name>
<dbReference type="OrthoDB" id="5175737at2"/>
<evidence type="ECO:0000313" key="2">
    <source>
        <dbReference type="Proteomes" id="UP000198992"/>
    </source>
</evidence>